<keyword evidence="2" id="KW-1134">Transmembrane beta strand</keyword>
<dbReference type="InterPro" id="IPR003423">
    <property type="entry name" value="OMP_efflux"/>
</dbReference>
<dbReference type="EMBL" id="JAERMS010000041">
    <property type="protein sequence ID" value="MBO1364179.1"/>
    <property type="molecule type" value="Genomic_DNA"/>
</dbReference>
<dbReference type="PANTHER" id="PTHR30203">
    <property type="entry name" value="OUTER MEMBRANE CATION EFFLUX PROTEIN"/>
    <property type="match status" value="1"/>
</dbReference>
<gene>
    <name evidence="3" type="ORF">JHU38_10450</name>
</gene>
<comment type="subcellular location">
    <subcellularLocation>
        <location evidence="2">Cell membrane</location>
        <topology evidence="2">Lipid-anchor</topology>
    </subcellularLocation>
</comment>
<dbReference type="InterPro" id="IPR010131">
    <property type="entry name" value="MdtP/NodT-like"/>
</dbReference>
<keyword evidence="2" id="KW-0564">Palmitate</keyword>
<dbReference type="Gene3D" id="1.20.1600.10">
    <property type="entry name" value="Outer membrane efflux proteins (OEP)"/>
    <property type="match status" value="1"/>
</dbReference>
<protein>
    <submittedName>
        <fullName evidence="3">Efflux transporter outer membrane subunit</fullName>
    </submittedName>
</protein>
<evidence type="ECO:0000256" key="2">
    <source>
        <dbReference type="RuleBase" id="RU362097"/>
    </source>
</evidence>
<evidence type="ECO:0000256" key="1">
    <source>
        <dbReference type="ARBA" id="ARBA00007613"/>
    </source>
</evidence>
<keyword evidence="2" id="KW-0812">Transmembrane</keyword>
<keyword evidence="2" id="KW-0472">Membrane</keyword>
<dbReference type="Gene3D" id="2.20.200.10">
    <property type="entry name" value="Outer membrane efflux proteins (OEP)"/>
    <property type="match status" value="1"/>
</dbReference>
<dbReference type="PANTHER" id="PTHR30203:SF33">
    <property type="entry name" value="BLR4455 PROTEIN"/>
    <property type="match status" value="1"/>
</dbReference>
<accession>A0ABS3M7N9</accession>
<sequence length="466" mass="51106">MMKSKINTMLVLGLAALTLSGCKSLYGRYERPDVKTTGLVRDAVSDNDTLAVTDTAGFGNLPWRDVFTDPILQGLIRQALDNNTDLLNAALNVEMAEAQLKAAKLSFLPSFNFSPQGTISSWDGGKATQVYSLPLNASWNVDLFGTLLSSKRAVQAALLQTRDYQVAVKTKVIAGVANMYYTLLMLDKQMQLVNDMEQLTKDTWEIMKLRKDAVVGIRSTAVQSAEANYYSVLTQKTDIRRQIRETENSLSLLIGQQAQTIARGKMDDQLLPTDFSTGVGLRLLNNRADVHAAEMSLAQCFYNVQTARSRFYPGLNISGSGAYTNSGGMGIVNPGKLLWRAVGSLTQPIFQNGRLIAGLKVAKALYEQAYNTWQNAILTAGSEVSNALVKYNSSLEKSKIEEKQIEVLKKNVEDTKDLMVSSRTTYLEVITAQSSLLNTELSKVADDFSRMQAIVNLYSALGGGAR</sequence>
<dbReference type="RefSeq" id="WP_107581269.1">
    <property type="nucleotide sequence ID" value="NZ_JAERMS010000041.1"/>
</dbReference>
<dbReference type="Proteomes" id="UP000664265">
    <property type="component" value="Unassembled WGS sequence"/>
</dbReference>
<dbReference type="Pfam" id="PF02321">
    <property type="entry name" value="OEP"/>
    <property type="match status" value="2"/>
</dbReference>
<keyword evidence="2" id="KW-0449">Lipoprotein</keyword>
<keyword evidence="4" id="KW-1185">Reference proteome</keyword>
<comment type="caution">
    <text evidence="3">The sequence shown here is derived from an EMBL/GenBank/DDBJ whole genome shotgun (WGS) entry which is preliminary data.</text>
</comment>
<reference evidence="3 4" key="1">
    <citation type="submission" date="2021-01" db="EMBL/GenBank/DDBJ databases">
        <title>Prevotella A2931 sp. nov.</title>
        <authorList>
            <person name="Buhl M."/>
            <person name="Oberhettinger P."/>
        </authorList>
    </citation>
    <scope>NUCLEOTIDE SEQUENCE [LARGE SCALE GENOMIC DNA]</scope>
    <source>
        <strain evidence="3 4">A2931</strain>
    </source>
</reference>
<evidence type="ECO:0000313" key="4">
    <source>
        <dbReference type="Proteomes" id="UP000664265"/>
    </source>
</evidence>
<dbReference type="PROSITE" id="PS51257">
    <property type="entry name" value="PROKAR_LIPOPROTEIN"/>
    <property type="match status" value="1"/>
</dbReference>
<proteinExistence type="inferred from homology"/>
<dbReference type="NCBIfam" id="TIGR01845">
    <property type="entry name" value="outer_NodT"/>
    <property type="match status" value="1"/>
</dbReference>
<evidence type="ECO:0000313" key="3">
    <source>
        <dbReference type="EMBL" id="MBO1364179.1"/>
    </source>
</evidence>
<dbReference type="SUPFAM" id="SSF56954">
    <property type="entry name" value="Outer membrane efflux proteins (OEP)"/>
    <property type="match status" value="1"/>
</dbReference>
<comment type="similarity">
    <text evidence="1 2">Belongs to the outer membrane factor (OMF) (TC 1.B.17) family.</text>
</comment>
<organism evidence="3 4">
    <name type="scientific">Prevotella illustrans</name>
    <dbReference type="NCBI Taxonomy" id="2800387"/>
    <lineage>
        <taxon>Bacteria</taxon>
        <taxon>Pseudomonadati</taxon>
        <taxon>Bacteroidota</taxon>
        <taxon>Bacteroidia</taxon>
        <taxon>Bacteroidales</taxon>
        <taxon>Prevotellaceae</taxon>
        <taxon>Prevotella</taxon>
    </lineage>
</organism>
<name>A0ABS3M7N9_9BACT</name>